<proteinExistence type="predicted"/>
<dbReference type="EMBL" id="LSRX01000419">
    <property type="protein sequence ID" value="OLP97826.1"/>
    <property type="molecule type" value="Genomic_DNA"/>
</dbReference>
<evidence type="ECO:0000256" key="1">
    <source>
        <dbReference type="ARBA" id="ARBA00022737"/>
    </source>
</evidence>
<dbReference type="CDD" id="cd17039">
    <property type="entry name" value="Ubl_ubiquitin_like"/>
    <property type="match status" value="1"/>
</dbReference>
<dbReference type="AlphaFoldDB" id="A0A1Q9DRN3"/>
<dbReference type="PROSITE" id="PS50088">
    <property type="entry name" value="ANK_REPEAT"/>
    <property type="match status" value="5"/>
</dbReference>
<dbReference type="InterPro" id="IPR036770">
    <property type="entry name" value="Ankyrin_rpt-contain_sf"/>
</dbReference>
<dbReference type="InterPro" id="IPR000626">
    <property type="entry name" value="Ubiquitin-like_dom"/>
</dbReference>
<dbReference type="GO" id="GO:0000502">
    <property type="term" value="C:proteasome complex"/>
    <property type="evidence" value="ECO:0007669"/>
    <property type="project" value="UniProtKB-KW"/>
</dbReference>
<keyword evidence="1" id="KW-0677">Repeat</keyword>
<feature type="repeat" description="ANK" evidence="3">
    <location>
        <begin position="133"/>
        <end position="165"/>
    </location>
</feature>
<feature type="repeat" description="ANK" evidence="3">
    <location>
        <begin position="205"/>
        <end position="237"/>
    </location>
</feature>
<evidence type="ECO:0000313" key="5">
    <source>
        <dbReference type="EMBL" id="OLP97826.1"/>
    </source>
</evidence>
<dbReference type="Pfam" id="PF00240">
    <property type="entry name" value="ubiquitin"/>
    <property type="match status" value="1"/>
</dbReference>
<dbReference type="SMART" id="SM00248">
    <property type="entry name" value="ANK"/>
    <property type="match status" value="5"/>
</dbReference>
<accession>A0A1Q9DRN3</accession>
<dbReference type="InterPro" id="IPR029071">
    <property type="entry name" value="Ubiquitin-like_domsf"/>
</dbReference>
<dbReference type="Pfam" id="PF12796">
    <property type="entry name" value="Ank_2"/>
    <property type="match status" value="1"/>
</dbReference>
<sequence>MGVQIEQKPAFVEIMKRKFAPSAQLIRVRQLSGEELAAIPVEELTDVESLKQHLQQTFGLPPRFRQKLLHDGVALEDGMVLDSPKDVTLVVLPVLRPTAEEADELVEAVRLGEEVGVEEILNRAQDPDAAGTQDKTPLFEAAKLGHADIAELLLEAGADKDKPSVELHRFSRRTVTPLGVACQNGHEEIVRLMLEFSASVQQEGDGVPPLTWASAKGKPEIVRLLLDARADAGKTSAGSMPPVHVAAGLGDVETTRLLLESRADAEERNESRRGLTPLDLAAWANCKDVMRLLLERRADAEKRCRGFPVIDLAPWAWCMLSPAGPPPRKTSNCNALQRCKEMLLESMDYAQRLQQSYHI</sequence>
<name>A0A1Q9DRN3_SYMMI</name>
<evidence type="ECO:0000313" key="6">
    <source>
        <dbReference type="Proteomes" id="UP000186817"/>
    </source>
</evidence>
<feature type="repeat" description="ANK" evidence="3">
    <location>
        <begin position="273"/>
        <end position="305"/>
    </location>
</feature>
<feature type="domain" description="Ubiquitin-like" evidence="4">
    <location>
        <begin position="26"/>
        <end position="83"/>
    </location>
</feature>
<dbReference type="Proteomes" id="UP000186817">
    <property type="component" value="Unassembled WGS sequence"/>
</dbReference>
<protein>
    <submittedName>
        <fullName evidence="5">26S proteasome non-ATPase regulatory subunit 10</fullName>
    </submittedName>
</protein>
<keyword evidence="6" id="KW-1185">Reference proteome</keyword>
<feature type="repeat" description="ANK" evidence="3">
    <location>
        <begin position="238"/>
        <end position="270"/>
    </location>
</feature>
<comment type="caution">
    <text evidence="5">The sequence shown here is derived from an EMBL/GenBank/DDBJ whole genome shotgun (WGS) entry which is preliminary data.</text>
</comment>
<evidence type="ECO:0000256" key="3">
    <source>
        <dbReference type="PROSITE-ProRule" id="PRU00023"/>
    </source>
</evidence>
<keyword evidence="5" id="KW-0647">Proteasome</keyword>
<dbReference type="SUPFAM" id="SSF54236">
    <property type="entry name" value="Ubiquitin-like"/>
    <property type="match status" value="1"/>
</dbReference>
<dbReference type="SUPFAM" id="SSF48403">
    <property type="entry name" value="Ankyrin repeat"/>
    <property type="match status" value="1"/>
</dbReference>
<dbReference type="Gene3D" id="1.25.40.20">
    <property type="entry name" value="Ankyrin repeat-containing domain"/>
    <property type="match status" value="1"/>
</dbReference>
<gene>
    <name evidence="5" type="primary">psmD10</name>
    <name evidence="5" type="ORF">AK812_SmicGene19783</name>
</gene>
<feature type="repeat" description="ANK" evidence="3">
    <location>
        <begin position="173"/>
        <end position="205"/>
    </location>
</feature>
<dbReference type="PROSITE" id="PS50053">
    <property type="entry name" value="UBIQUITIN_2"/>
    <property type="match status" value="1"/>
</dbReference>
<keyword evidence="2 3" id="KW-0040">ANK repeat</keyword>
<dbReference type="Gene3D" id="3.10.20.90">
    <property type="entry name" value="Phosphatidylinositol 3-kinase Catalytic Subunit, Chain A, domain 1"/>
    <property type="match status" value="1"/>
</dbReference>
<dbReference type="PANTHER" id="PTHR24166:SF48">
    <property type="entry name" value="PROTEIN VAPYRIN"/>
    <property type="match status" value="1"/>
</dbReference>
<dbReference type="InterPro" id="IPR002110">
    <property type="entry name" value="Ankyrin_rpt"/>
</dbReference>
<dbReference type="InterPro" id="IPR050889">
    <property type="entry name" value="Dendritic_Spine_Reg/Scaffold"/>
</dbReference>
<organism evidence="5 6">
    <name type="scientific">Symbiodinium microadriaticum</name>
    <name type="common">Dinoflagellate</name>
    <name type="synonym">Zooxanthella microadriatica</name>
    <dbReference type="NCBI Taxonomy" id="2951"/>
    <lineage>
        <taxon>Eukaryota</taxon>
        <taxon>Sar</taxon>
        <taxon>Alveolata</taxon>
        <taxon>Dinophyceae</taxon>
        <taxon>Suessiales</taxon>
        <taxon>Symbiodiniaceae</taxon>
        <taxon>Symbiodinium</taxon>
    </lineage>
</organism>
<dbReference type="Pfam" id="PF00023">
    <property type="entry name" value="Ank"/>
    <property type="match status" value="1"/>
</dbReference>
<reference evidence="5 6" key="1">
    <citation type="submission" date="2016-02" db="EMBL/GenBank/DDBJ databases">
        <title>Genome analysis of coral dinoflagellate symbionts highlights evolutionary adaptations to a symbiotic lifestyle.</title>
        <authorList>
            <person name="Aranda M."/>
            <person name="Li Y."/>
            <person name="Liew Y.J."/>
            <person name="Baumgarten S."/>
            <person name="Simakov O."/>
            <person name="Wilson M."/>
            <person name="Piel J."/>
            <person name="Ashoor H."/>
            <person name="Bougouffa S."/>
            <person name="Bajic V.B."/>
            <person name="Ryu T."/>
            <person name="Ravasi T."/>
            <person name="Bayer T."/>
            <person name="Micklem G."/>
            <person name="Kim H."/>
            <person name="Bhak J."/>
            <person name="Lajeunesse T.C."/>
            <person name="Voolstra C.R."/>
        </authorList>
    </citation>
    <scope>NUCLEOTIDE SEQUENCE [LARGE SCALE GENOMIC DNA]</scope>
    <source>
        <strain evidence="5 6">CCMP2467</strain>
    </source>
</reference>
<dbReference type="SMART" id="SM00213">
    <property type="entry name" value="UBQ"/>
    <property type="match status" value="1"/>
</dbReference>
<dbReference type="PROSITE" id="PS50297">
    <property type="entry name" value="ANK_REP_REGION"/>
    <property type="match status" value="5"/>
</dbReference>
<dbReference type="Pfam" id="PF13637">
    <property type="entry name" value="Ank_4"/>
    <property type="match status" value="1"/>
</dbReference>
<dbReference type="PANTHER" id="PTHR24166">
    <property type="entry name" value="ROLLING PEBBLES, ISOFORM B"/>
    <property type="match status" value="1"/>
</dbReference>
<evidence type="ECO:0000259" key="4">
    <source>
        <dbReference type="PROSITE" id="PS50053"/>
    </source>
</evidence>
<dbReference type="OrthoDB" id="539213at2759"/>
<evidence type="ECO:0000256" key="2">
    <source>
        <dbReference type="ARBA" id="ARBA00023043"/>
    </source>
</evidence>